<organism evidence="3 4">
    <name type="scientific">Citrifermentans bremense</name>
    <dbReference type="NCBI Taxonomy" id="60035"/>
    <lineage>
        <taxon>Bacteria</taxon>
        <taxon>Pseudomonadati</taxon>
        <taxon>Thermodesulfobacteriota</taxon>
        <taxon>Desulfuromonadia</taxon>
        <taxon>Geobacterales</taxon>
        <taxon>Geobacteraceae</taxon>
        <taxon>Citrifermentans</taxon>
    </lineage>
</organism>
<evidence type="ECO:0000256" key="1">
    <source>
        <dbReference type="ARBA" id="ARBA00022801"/>
    </source>
</evidence>
<dbReference type="PROSITE" id="PS00893">
    <property type="entry name" value="NUDIX_BOX"/>
    <property type="match status" value="1"/>
</dbReference>
<dbReference type="EMBL" id="AP023213">
    <property type="protein sequence ID" value="BCG46655.1"/>
    <property type="molecule type" value="Genomic_DNA"/>
</dbReference>
<reference evidence="3 4" key="1">
    <citation type="submission" date="2020-06" db="EMBL/GenBank/DDBJ databases">
        <title>Interaction of electrochemicaly active bacteria, Geobacter bremensis R4 on different carbon anode.</title>
        <authorList>
            <person name="Meng L."/>
            <person name="Yoshida N."/>
        </authorList>
    </citation>
    <scope>NUCLEOTIDE SEQUENCE [LARGE SCALE GENOMIC DNA]</scope>
    <source>
        <strain evidence="3 4">R4</strain>
    </source>
</reference>
<dbReference type="Gene3D" id="3.90.79.10">
    <property type="entry name" value="Nucleoside Triphosphate Pyrophosphohydrolase"/>
    <property type="match status" value="1"/>
</dbReference>
<dbReference type="PANTHER" id="PTHR21340:SF7">
    <property type="entry name" value="NUDIX HYDROLASE DOMAIN-CONTAINING PROTEIN"/>
    <property type="match status" value="1"/>
</dbReference>
<evidence type="ECO:0000313" key="4">
    <source>
        <dbReference type="Proteomes" id="UP000515472"/>
    </source>
</evidence>
<dbReference type="RefSeq" id="WP_185244820.1">
    <property type="nucleotide sequence ID" value="NZ_AP023213.1"/>
</dbReference>
<dbReference type="AlphaFoldDB" id="A0A6S6M5I1"/>
<gene>
    <name evidence="3" type="ORF">GEOBRER4_n1464</name>
</gene>
<dbReference type="Proteomes" id="UP000515472">
    <property type="component" value="Chromosome"/>
</dbReference>
<dbReference type="InterPro" id="IPR020084">
    <property type="entry name" value="NUDIX_hydrolase_CS"/>
</dbReference>
<dbReference type="SUPFAM" id="SSF55811">
    <property type="entry name" value="Nudix"/>
    <property type="match status" value="1"/>
</dbReference>
<protein>
    <submittedName>
        <fullName evidence="3">NUDIX hydrolase</fullName>
    </submittedName>
</protein>
<keyword evidence="1 3" id="KW-0378">Hydrolase</keyword>
<evidence type="ECO:0000259" key="2">
    <source>
        <dbReference type="PROSITE" id="PS51462"/>
    </source>
</evidence>
<dbReference type="KEGG" id="gbn:GEOBRER4_14050"/>
<dbReference type="InterPro" id="IPR015797">
    <property type="entry name" value="NUDIX_hydrolase-like_dom_sf"/>
</dbReference>
<dbReference type="GO" id="GO:0004081">
    <property type="term" value="F:bis(5'-nucleosyl)-tetraphosphatase (asymmetrical) activity"/>
    <property type="evidence" value="ECO:0007669"/>
    <property type="project" value="TreeGrafter"/>
</dbReference>
<dbReference type="InterPro" id="IPR000086">
    <property type="entry name" value="NUDIX_hydrolase_dom"/>
</dbReference>
<name>A0A6S6M5I1_9BACT</name>
<accession>A0A6S6M5I1</accession>
<dbReference type="Pfam" id="PF00293">
    <property type="entry name" value="NUDIX"/>
    <property type="match status" value="1"/>
</dbReference>
<proteinExistence type="predicted"/>
<dbReference type="PROSITE" id="PS51462">
    <property type="entry name" value="NUDIX"/>
    <property type="match status" value="1"/>
</dbReference>
<dbReference type="InterPro" id="IPR051325">
    <property type="entry name" value="Nudix_hydrolase_domain"/>
</dbReference>
<keyword evidence="4" id="KW-1185">Reference proteome</keyword>
<dbReference type="GO" id="GO:0006167">
    <property type="term" value="P:AMP biosynthetic process"/>
    <property type="evidence" value="ECO:0007669"/>
    <property type="project" value="TreeGrafter"/>
</dbReference>
<dbReference type="PANTHER" id="PTHR21340">
    <property type="entry name" value="DIADENOSINE 5,5-P1,P4-TETRAPHOSPHATE PYROPHOSPHOHYDROLASE MUTT"/>
    <property type="match status" value="1"/>
</dbReference>
<dbReference type="GO" id="GO:0006754">
    <property type="term" value="P:ATP biosynthetic process"/>
    <property type="evidence" value="ECO:0007669"/>
    <property type="project" value="TreeGrafter"/>
</dbReference>
<sequence>MKQSAGLVMYRFKEGRLELFLVHPGGPFWARKDEGAWSIPKGEYLPGEDPLEAARREFTEETGLVAQGDFLELAEIRQPGGKRVKAWAFAGDCDPSALGSNTFSLEWPPRSGRTVQFPEVDRAGWFEPGAARVKILKGQVPLIDQLCLLVHH</sequence>
<feature type="domain" description="Nudix hydrolase" evidence="2">
    <location>
        <begin position="1"/>
        <end position="148"/>
    </location>
</feature>
<dbReference type="CDD" id="cd04662">
    <property type="entry name" value="NUDIX_Hydrolase"/>
    <property type="match status" value="1"/>
</dbReference>
<evidence type="ECO:0000313" key="3">
    <source>
        <dbReference type="EMBL" id="BCG46655.1"/>
    </source>
</evidence>